<dbReference type="InterPro" id="IPR013689">
    <property type="entry name" value="RNA_helicase_ATP-dep_HrpB_C"/>
</dbReference>
<feature type="domain" description="Helicase C-terminal" evidence="7">
    <location>
        <begin position="202"/>
        <end position="370"/>
    </location>
</feature>
<dbReference type="InterPro" id="IPR001650">
    <property type="entry name" value="Helicase_C-like"/>
</dbReference>
<reference evidence="8" key="1">
    <citation type="submission" date="2020-02" db="EMBL/GenBank/DDBJ databases">
        <authorList>
            <person name="Meier V. D."/>
        </authorList>
    </citation>
    <scope>NUCLEOTIDE SEQUENCE</scope>
    <source>
        <strain evidence="8">AVDCRST_MAG57</strain>
    </source>
</reference>
<evidence type="ECO:0000256" key="4">
    <source>
        <dbReference type="ARBA" id="ARBA00022840"/>
    </source>
</evidence>
<dbReference type="GO" id="GO:0005524">
    <property type="term" value="F:ATP binding"/>
    <property type="evidence" value="ECO:0007669"/>
    <property type="project" value="UniProtKB-KW"/>
</dbReference>
<feature type="domain" description="Helicase ATP-binding" evidence="6">
    <location>
        <begin position="9"/>
        <end position="170"/>
    </location>
</feature>
<dbReference type="PANTHER" id="PTHR43519:SF1">
    <property type="entry name" value="ATP-DEPENDENT RNA HELICASE HRPB"/>
    <property type="match status" value="1"/>
</dbReference>
<evidence type="ECO:0000256" key="1">
    <source>
        <dbReference type="ARBA" id="ARBA00022741"/>
    </source>
</evidence>
<sequence>MRSALPALADALTSRGSAVLVAPPGTGKTTLVPLALAGAVRGRVLVAEPRRVAARAAARRMAALLGESVGGRVGYSVRGDSRRSAATRIEVVTTGLLVRRLQADPELPGVDAVVLDECHERHLDTDLALAFCLDARAALRPDLRLLAMSATAQAQRLAALLGGTGNPAPVVEATGALHEVDVVWAPPTGPVDPPHGGRVDRRLLAHVAATVSRALAERTGDVLVFLPGAGEIGTVTGSLRGVDADVLPLHGRLPAAAQDAALQPGPRRRVVLATAVAESSLTVPGVRVVVDAGLSRVPRADLARGLGSLVTVRASRAAVTQRAGRAGREGPGAVYRCWTAAEQDRLPAHDEPEVSTADLTSFALELACWGAPDGRGLALLDPPPSAALLVADQTLRSLGAVDDVGRATARGRALTAVGVHPRLARALLDGAPLVGRPRAAQVVALLSTDQSLRTDDLVAAWRSLRAGDDRAASARSRDEVARLERAAGDGDGAGLPDDTAAGLVVGLAHPERLARRRPGGAGTYLMAAGTGAELMPGTALTGAPWLAVAVADRSPGRRDARVRSAVAIDEATALEAGAALHATADEVAWRDGDVRSARVERLGAIVLAERPLPRPDPAAVAAAVAEGLRLEGLGLLNWTPAARELRARLAAARAGLGDPWPAVDDDVLLAAIDVSGARSRADLTRLDVAAALRALVPWQVAGELDVVVPERIGVPTGSRIRIDYTDPGVPTLSVRVQEVFGWAQAPRIAGRPLRLQLLSPASRVVATTADLAGFWVTGYPAVRSELRGRYPRHPWPENPAVASPTKRARPRS</sequence>
<dbReference type="CDD" id="cd18791">
    <property type="entry name" value="SF2_C_RHA"/>
    <property type="match status" value="1"/>
</dbReference>
<dbReference type="Pfam" id="PF00270">
    <property type="entry name" value="DEAD"/>
    <property type="match status" value="1"/>
</dbReference>
<dbReference type="Gene3D" id="3.40.50.300">
    <property type="entry name" value="P-loop containing nucleotide triphosphate hydrolases"/>
    <property type="match status" value="2"/>
</dbReference>
<dbReference type="CDD" id="cd17990">
    <property type="entry name" value="DEXHc_HrpB"/>
    <property type="match status" value="1"/>
</dbReference>
<dbReference type="InterPro" id="IPR049614">
    <property type="entry name" value="HrpB_DEXH"/>
</dbReference>
<dbReference type="InterPro" id="IPR027417">
    <property type="entry name" value="P-loop_NTPase"/>
</dbReference>
<evidence type="ECO:0000256" key="5">
    <source>
        <dbReference type="SAM" id="MobiDB-lite"/>
    </source>
</evidence>
<dbReference type="PIRSF" id="PIRSF005496">
    <property type="entry name" value="ATP_hel_hrpB"/>
    <property type="match status" value="1"/>
</dbReference>
<dbReference type="GO" id="GO:0003676">
    <property type="term" value="F:nucleic acid binding"/>
    <property type="evidence" value="ECO:0007669"/>
    <property type="project" value="InterPro"/>
</dbReference>
<dbReference type="GO" id="GO:0004386">
    <property type="term" value="F:helicase activity"/>
    <property type="evidence" value="ECO:0007669"/>
    <property type="project" value="UniProtKB-KW"/>
</dbReference>
<dbReference type="SMART" id="SM00487">
    <property type="entry name" value="DEXDc"/>
    <property type="match status" value="1"/>
</dbReference>
<dbReference type="SMART" id="SM00847">
    <property type="entry name" value="HA2"/>
    <property type="match status" value="1"/>
</dbReference>
<dbReference type="InterPro" id="IPR010225">
    <property type="entry name" value="HrpB"/>
</dbReference>
<evidence type="ECO:0000256" key="3">
    <source>
        <dbReference type="ARBA" id="ARBA00022806"/>
    </source>
</evidence>
<keyword evidence="2" id="KW-0378">Hydrolase</keyword>
<dbReference type="SMART" id="SM00490">
    <property type="entry name" value="HELICc"/>
    <property type="match status" value="1"/>
</dbReference>
<protein>
    <submittedName>
        <fullName evidence="8">ATP-dependent helicase HrpB</fullName>
    </submittedName>
</protein>
<keyword evidence="4" id="KW-0067">ATP-binding</keyword>
<dbReference type="SUPFAM" id="SSF52540">
    <property type="entry name" value="P-loop containing nucleoside triphosphate hydrolases"/>
    <property type="match status" value="1"/>
</dbReference>
<name>A0A6J4HYL7_9ACTN</name>
<dbReference type="EMBL" id="CADCTI010000123">
    <property type="protein sequence ID" value="CAA9237560.1"/>
    <property type="molecule type" value="Genomic_DNA"/>
</dbReference>
<proteinExistence type="predicted"/>
<evidence type="ECO:0000256" key="2">
    <source>
        <dbReference type="ARBA" id="ARBA00022801"/>
    </source>
</evidence>
<dbReference type="InterPro" id="IPR011545">
    <property type="entry name" value="DEAD/DEAH_box_helicase_dom"/>
</dbReference>
<evidence type="ECO:0000313" key="8">
    <source>
        <dbReference type="EMBL" id="CAA9237560.1"/>
    </source>
</evidence>
<gene>
    <name evidence="8" type="ORF">AVDCRST_MAG57-1439</name>
</gene>
<organism evidence="8">
    <name type="scientific">uncultured Blastococcus sp</name>
    <dbReference type="NCBI Taxonomy" id="217144"/>
    <lineage>
        <taxon>Bacteria</taxon>
        <taxon>Bacillati</taxon>
        <taxon>Actinomycetota</taxon>
        <taxon>Actinomycetes</taxon>
        <taxon>Geodermatophilales</taxon>
        <taxon>Geodermatophilaceae</taxon>
        <taxon>Blastococcus</taxon>
        <taxon>environmental samples</taxon>
    </lineage>
</organism>
<dbReference type="PROSITE" id="PS51194">
    <property type="entry name" value="HELICASE_CTER"/>
    <property type="match status" value="1"/>
</dbReference>
<dbReference type="Pfam" id="PF00271">
    <property type="entry name" value="Helicase_C"/>
    <property type="match status" value="1"/>
</dbReference>
<dbReference type="InterPro" id="IPR014001">
    <property type="entry name" value="Helicase_ATP-bd"/>
</dbReference>
<dbReference type="PANTHER" id="PTHR43519">
    <property type="entry name" value="ATP-DEPENDENT RNA HELICASE HRPB"/>
    <property type="match status" value="1"/>
</dbReference>
<keyword evidence="1" id="KW-0547">Nucleotide-binding</keyword>
<dbReference type="NCBIfam" id="TIGR01970">
    <property type="entry name" value="DEAH_box_HrpB"/>
    <property type="match status" value="1"/>
</dbReference>
<dbReference type="AlphaFoldDB" id="A0A6J4HYL7"/>
<feature type="region of interest" description="Disordered" evidence="5">
    <location>
        <begin position="788"/>
        <end position="812"/>
    </location>
</feature>
<dbReference type="PROSITE" id="PS51192">
    <property type="entry name" value="HELICASE_ATP_BIND_1"/>
    <property type="match status" value="1"/>
</dbReference>
<dbReference type="Gene3D" id="1.20.120.1080">
    <property type="match status" value="1"/>
</dbReference>
<dbReference type="Pfam" id="PF08482">
    <property type="entry name" value="HrpB_C"/>
    <property type="match status" value="1"/>
</dbReference>
<accession>A0A6J4HYL7</accession>
<evidence type="ECO:0000259" key="7">
    <source>
        <dbReference type="PROSITE" id="PS51194"/>
    </source>
</evidence>
<keyword evidence="3 8" id="KW-0347">Helicase</keyword>
<dbReference type="InterPro" id="IPR007502">
    <property type="entry name" value="Helicase-assoc_dom"/>
</dbReference>
<evidence type="ECO:0000259" key="6">
    <source>
        <dbReference type="PROSITE" id="PS51192"/>
    </source>
</evidence>
<dbReference type="GO" id="GO:0016787">
    <property type="term" value="F:hydrolase activity"/>
    <property type="evidence" value="ECO:0007669"/>
    <property type="project" value="UniProtKB-KW"/>
</dbReference>